<dbReference type="PRINTS" id="PR00332">
    <property type="entry name" value="HISTRIAD"/>
</dbReference>
<organism evidence="5 8">
    <name type="scientific">Rhodococcus erythropolis</name>
    <name type="common">Arthrobacter picolinophilus</name>
    <dbReference type="NCBI Taxonomy" id="1833"/>
    <lineage>
        <taxon>Bacteria</taxon>
        <taxon>Bacillati</taxon>
        <taxon>Actinomycetota</taxon>
        <taxon>Actinomycetes</taxon>
        <taxon>Mycobacteriales</taxon>
        <taxon>Nocardiaceae</taxon>
        <taxon>Rhodococcus</taxon>
        <taxon>Rhodococcus erythropolis group</taxon>
    </lineage>
</organism>
<protein>
    <submittedName>
        <fullName evidence="6">Diadenosine tetraphosphate (Ap4A) hydrolase</fullName>
    </submittedName>
    <submittedName>
        <fullName evidence="7">HIT domain-containing protein</fullName>
    </submittedName>
    <submittedName>
        <fullName evidence="5">HIT family protein</fullName>
    </submittedName>
</protein>
<feature type="domain" description="HIT" evidence="4">
    <location>
        <begin position="7"/>
        <end position="115"/>
    </location>
</feature>
<dbReference type="InterPro" id="IPR011146">
    <property type="entry name" value="HIT-like"/>
</dbReference>
<reference evidence="7" key="3">
    <citation type="submission" date="2023-08" db="EMBL/GenBank/DDBJ databases">
        <title>Isolation and Characterization of Rhodococcus erythropolis MGMM8.</title>
        <authorList>
            <person name="Diabankana R.G.C."/>
            <person name="Afordoanyi D.M."/>
            <person name="Validov S.Z."/>
        </authorList>
    </citation>
    <scope>NUCLEOTIDE SEQUENCE</scope>
    <source>
        <strain evidence="7">MGMM8</strain>
    </source>
</reference>
<dbReference type="EMBL" id="CP050124">
    <property type="protein sequence ID" value="QIP38045.1"/>
    <property type="molecule type" value="Genomic_DNA"/>
</dbReference>
<keyword evidence="6" id="KW-0378">Hydrolase</keyword>
<evidence type="ECO:0000256" key="1">
    <source>
        <dbReference type="PIRSR" id="PIRSR601310-1"/>
    </source>
</evidence>
<evidence type="ECO:0000313" key="6">
    <source>
        <dbReference type="EMBL" id="QIP38045.1"/>
    </source>
</evidence>
<dbReference type="InterPro" id="IPR019808">
    <property type="entry name" value="Histidine_triad_CS"/>
</dbReference>
<dbReference type="InterPro" id="IPR001310">
    <property type="entry name" value="Histidine_triad_HIT"/>
</dbReference>
<dbReference type="Gene3D" id="3.30.428.10">
    <property type="entry name" value="HIT-like"/>
    <property type="match status" value="1"/>
</dbReference>
<evidence type="ECO:0000256" key="2">
    <source>
        <dbReference type="PIRSR" id="PIRSR601310-3"/>
    </source>
</evidence>
<dbReference type="RefSeq" id="WP_019746817.1">
    <property type="nucleotide sequence ID" value="NZ_AP018733.1"/>
</dbReference>
<dbReference type="Proteomes" id="UP000325576">
    <property type="component" value="Unassembled WGS sequence"/>
</dbReference>
<dbReference type="Pfam" id="PF01230">
    <property type="entry name" value="HIT"/>
    <property type="match status" value="1"/>
</dbReference>
<dbReference type="EMBL" id="CP124545">
    <property type="protein sequence ID" value="WGV50326.2"/>
    <property type="molecule type" value="Genomic_DNA"/>
</dbReference>
<proteinExistence type="predicted"/>
<dbReference type="PROSITE" id="PS51084">
    <property type="entry name" value="HIT_2"/>
    <property type="match status" value="1"/>
</dbReference>
<accession>A0A0C2VT18</accession>
<dbReference type="SUPFAM" id="SSF54197">
    <property type="entry name" value="HIT-like"/>
    <property type="match status" value="1"/>
</dbReference>
<evidence type="ECO:0000256" key="3">
    <source>
        <dbReference type="PROSITE-ProRule" id="PRU00464"/>
    </source>
</evidence>
<feature type="short sequence motif" description="Histidine triad motif" evidence="2 3">
    <location>
        <begin position="100"/>
        <end position="104"/>
    </location>
</feature>
<dbReference type="OMA" id="GQNWPQK"/>
<reference evidence="5 8" key="1">
    <citation type="journal article" date="2017" name="Poromechanics V (2013)">
        <title>Genomic Characterization of the Arsenic-Tolerant Actinobacterium, &lt;i&gt;Rhodococcus erythropolis&lt;/i&gt; S43.</title>
        <authorList>
            <person name="Retamal-Morales G."/>
            <person name="Mehnert M."/>
            <person name="Schwabe R."/>
            <person name="Tischler D."/>
            <person name="Schloemann M."/>
            <person name="Levican G.J."/>
        </authorList>
    </citation>
    <scope>NUCLEOTIDE SEQUENCE [LARGE SCALE GENOMIC DNA]</scope>
    <source>
        <strain evidence="5 8">S43</strain>
    </source>
</reference>
<dbReference type="PANTHER" id="PTHR46648">
    <property type="entry name" value="HIT FAMILY PROTEIN 1"/>
    <property type="match status" value="1"/>
</dbReference>
<dbReference type="KEGG" id="reb:XU06_03460"/>
<evidence type="ECO:0000313" key="7">
    <source>
        <dbReference type="EMBL" id="WGV50326.2"/>
    </source>
</evidence>
<dbReference type="PROSITE" id="PS00892">
    <property type="entry name" value="HIT_1"/>
    <property type="match status" value="1"/>
</dbReference>
<dbReference type="Proteomes" id="UP001230933">
    <property type="component" value="Chromosome"/>
</dbReference>
<evidence type="ECO:0000259" key="4">
    <source>
        <dbReference type="PROSITE" id="PS51084"/>
    </source>
</evidence>
<dbReference type="GO" id="GO:0009117">
    <property type="term" value="P:nucleotide metabolic process"/>
    <property type="evidence" value="ECO:0007669"/>
    <property type="project" value="TreeGrafter"/>
</dbReference>
<dbReference type="InterPro" id="IPR036265">
    <property type="entry name" value="HIT-like_sf"/>
</dbReference>
<dbReference type="EMBL" id="MRBO01000534">
    <property type="protein sequence ID" value="KAB2583585.1"/>
    <property type="molecule type" value="Genomic_DNA"/>
</dbReference>
<dbReference type="AlphaFoldDB" id="A0A0C2VT18"/>
<dbReference type="PANTHER" id="PTHR46648:SF1">
    <property type="entry name" value="ADENOSINE 5'-MONOPHOSPHORAMIDASE HNT1"/>
    <property type="match status" value="1"/>
</dbReference>
<evidence type="ECO:0000313" key="5">
    <source>
        <dbReference type="EMBL" id="KAB2583585.1"/>
    </source>
</evidence>
<evidence type="ECO:0000313" key="9">
    <source>
        <dbReference type="Proteomes" id="UP000502345"/>
    </source>
</evidence>
<dbReference type="GeneID" id="57489108"/>
<gene>
    <name evidence="5" type="ORF">BS297_19945</name>
    <name evidence="6" type="ORF">G9444_0801</name>
    <name evidence="7" type="ORF">QIE55_03620</name>
</gene>
<reference evidence="6 9" key="2">
    <citation type="submission" date="2020-03" db="EMBL/GenBank/DDBJ databases">
        <title>Screen low temperature-resistant strains for efficient degradation of petroleum hydrocarbons under the low temperature.</title>
        <authorList>
            <person name="Wang Y."/>
            <person name="Chen J."/>
        </authorList>
    </citation>
    <scope>NUCLEOTIDE SEQUENCE [LARGE SCALE GENOMIC DNA]</scope>
    <source>
        <strain evidence="6 9">KB1</strain>
    </source>
</reference>
<feature type="active site" description="Tele-AMP-histidine intermediate" evidence="1">
    <location>
        <position position="102"/>
    </location>
</feature>
<dbReference type="GO" id="GO:0016787">
    <property type="term" value="F:hydrolase activity"/>
    <property type="evidence" value="ECO:0007669"/>
    <property type="project" value="UniProtKB-KW"/>
</dbReference>
<name>A0A0C2VT18_RHOER</name>
<dbReference type="Proteomes" id="UP000502345">
    <property type="component" value="Chromosome"/>
</dbReference>
<evidence type="ECO:0000313" key="8">
    <source>
        <dbReference type="Proteomes" id="UP000325576"/>
    </source>
</evidence>
<sequence>MSTDTCVFCKIVALTEPAILVHESETTLAFLDARPVSRGHTLVVPKRHAENLDALESHEGAEMFRVGTLIAGALRRCDIAADGVNFLVNDGRAAGQTVFHSHLHVVPRHRGDKAKFAAGLLARRAVELEQVGASIRSQLTV</sequence>